<keyword evidence="1" id="KW-1133">Transmembrane helix</keyword>
<sequence length="373" mass="44055">MDIADMKAEGITNMEPASPFQTLASLSVLFSFVQCIAYKNEIIIYGGNIGKCFSYYMVKNQYKFYVDNSNDKNELTLLCFSEENELRTKHTLAMSYKSVWEDNETNEKGSYNKWIPFKKNNKKISINRSDANYVGARSVISGSADYLLFITYYPNDISVFNLKTFQYIKDDILPVGCQIEINKQNEMMLFYNNIGLLIKYDENKNIFEYHKVRVCATIKISISCVYVCVNDAILFFGDSKHVHKYLMTENKWMRYESNTYVHIFGRTRKDPNSLVHIKTTANEWMKEDQRWIVEDKETIESEEICIELEEMDDEININQLKKTKKVETIIQYWFRSLLIDKTGWINEFDVIILRYILVSFFFFFDFTCFICNT</sequence>
<reference evidence="2 3" key="1">
    <citation type="journal article" date="2013" name="Curr. Biol.">
        <title>The Genome of the Foraminiferan Reticulomyxa filosa.</title>
        <authorList>
            <person name="Glockner G."/>
            <person name="Hulsmann N."/>
            <person name="Schleicher M."/>
            <person name="Noegel A.A."/>
            <person name="Eichinger L."/>
            <person name="Gallinger C."/>
            <person name="Pawlowski J."/>
            <person name="Sierra R."/>
            <person name="Euteneuer U."/>
            <person name="Pillet L."/>
            <person name="Moustafa A."/>
            <person name="Platzer M."/>
            <person name="Groth M."/>
            <person name="Szafranski K."/>
            <person name="Schliwa M."/>
        </authorList>
    </citation>
    <scope>NUCLEOTIDE SEQUENCE [LARGE SCALE GENOMIC DNA]</scope>
</reference>
<feature type="transmembrane region" description="Helical" evidence="1">
    <location>
        <begin position="352"/>
        <end position="371"/>
    </location>
</feature>
<proteinExistence type="predicted"/>
<gene>
    <name evidence="2" type="ORF">RFI_00161</name>
</gene>
<evidence type="ECO:0000256" key="1">
    <source>
        <dbReference type="SAM" id="Phobius"/>
    </source>
</evidence>
<dbReference type="AlphaFoldDB" id="X6PGV6"/>
<name>X6PGV6_RETFI</name>
<protein>
    <submittedName>
        <fullName evidence="2">Uncharacterized protein</fullName>
    </submittedName>
</protein>
<dbReference type="EMBL" id="ASPP01000164">
    <property type="protein sequence ID" value="ETO36902.1"/>
    <property type="molecule type" value="Genomic_DNA"/>
</dbReference>
<keyword evidence="3" id="KW-1185">Reference proteome</keyword>
<comment type="caution">
    <text evidence="2">The sequence shown here is derived from an EMBL/GenBank/DDBJ whole genome shotgun (WGS) entry which is preliminary data.</text>
</comment>
<keyword evidence="1" id="KW-0472">Membrane</keyword>
<accession>X6PGV6</accession>
<organism evidence="2 3">
    <name type="scientific">Reticulomyxa filosa</name>
    <dbReference type="NCBI Taxonomy" id="46433"/>
    <lineage>
        <taxon>Eukaryota</taxon>
        <taxon>Sar</taxon>
        <taxon>Rhizaria</taxon>
        <taxon>Retaria</taxon>
        <taxon>Foraminifera</taxon>
        <taxon>Monothalamids</taxon>
        <taxon>Reticulomyxidae</taxon>
        <taxon>Reticulomyxa</taxon>
    </lineage>
</organism>
<evidence type="ECO:0000313" key="2">
    <source>
        <dbReference type="EMBL" id="ETO36902.1"/>
    </source>
</evidence>
<evidence type="ECO:0000313" key="3">
    <source>
        <dbReference type="Proteomes" id="UP000023152"/>
    </source>
</evidence>
<dbReference type="OrthoDB" id="432528at2759"/>
<keyword evidence="1" id="KW-0812">Transmembrane</keyword>
<dbReference type="Proteomes" id="UP000023152">
    <property type="component" value="Unassembled WGS sequence"/>
</dbReference>